<evidence type="ECO:0000256" key="1">
    <source>
        <dbReference type="SAM" id="MobiDB-lite"/>
    </source>
</evidence>
<dbReference type="STRING" id="133385.A0A2T9YP57"/>
<keyword evidence="3" id="KW-1185">Reference proteome</keyword>
<feature type="region of interest" description="Disordered" evidence="1">
    <location>
        <begin position="1027"/>
        <end position="1052"/>
    </location>
</feature>
<evidence type="ECO:0000313" key="2">
    <source>
        <dbReference type="EMBL" id="PVU94145.1"/>
    </source>
</evidence>
<name>A0A2T9YP57_9FUNG</name>
<dbReference type="PANTHER" id="PTHR39211">
    <property type="entry name" value="CHROMOSOME 7, WHOLE GENOME SHOTGUN SEQUENCE"/>
    <property type="match status" value="1"/>
</dbReference>
<feature type="region of interest" description="Disordered" evidence="1">
    <location>
        <begin position="643"/>
        <end position="673"/>
    </location>
</feature>
<accession>A0A2T9YP57</accession>
<feature type="region of interest" description="Disordered" evidence="1">
    <location>
        <begin position="587"/>
        <end position="609"/>
    </location>
</feature>
<feature type="compositionally biased region" description="Polar residues" evidence="1">
    <location>
        <begin position="587"/>
        <end position="604"/>
    </location>
</feature>
<comment type="caution">
    <text evidence="2">The sequence shown here is derived from an EMBL/GenBank/DDBJ whole genome shotgun (WGS) entry which is preliminary data.</text>
</comment>
<gene>
    <name evidence="2" type="ORF">BB561_002769</name>
</gene>
<organism evidence="2 3">
    <name type="scientific">Smittium simulii</name>
    <dbReference type="NCBI Taxonomy" id="133385"/>
    <lineage>
        <taxon>Eukaryota</taxon>
        <taxon>Fungi</taxon>
        <taxon>Fungi incertae sedis</taxon>
        <taxon>Zoopagomycota</taxon>
        <taxon>Kickxellomycotina</taxon>
        <taxon>Harpellomycetes</taxon>
        <taxon>Harpellales</taxon>
        <taxon>Legeriomycetaceae</taxon>
        <taxon>Smittium</taxon>
    </lineage>
</organism>
<dbReference type="OrthoDB" id="252265at2759"/>
<feature type="compositionally biased region" description="Polar residues" evidence="1">
    <location>
        <begin position="1038"/>
        <end position="1052"/>
    </location>
</feature>
<feature type="compositionally biased region" description="Basic residues" evidence="1">
    <location>
        <begin position="661"/>
        <end position="673"/>
    </location>
</feature>
<feature type="region of interest" description="Disordered" evidence="1">
    <location>
        <begin position="470"/>
        <end position="491"/>
    </location>
</feature>
<sequence>MVNPDFVSEQKLFKIFGLPQRICLENLEVRALSTVYPFSILNLTPHPLHLHLSSEFAEIVKFQSYNANWEMLTPSEKSEYFNFREASLDFGHRASCLLSSDKFSCESSSLQDQPFEKSVKDYTFDKSNENINNVSDLNMYIICNIARKPQRRFMQMFNQDSFISNFSLKPHQQQTFFLILNTSTKTYSDSTLSNLSAKIFENVDIFNYLNPSSQHPDLVLVKKLEKLKPNKSKSPQSSPEREILPPYKNQRIKNFVVSTQLVFSAWIEPNSYQCSAAVLDSAHVNLLFQSGYRKISIKNEYQNLHFYDSTPNSVYYKDINIANDSTIPLEWSASLIIIKLISDLLEFQSDPKLSNSLASRKNSFLPQHQSIDSLDNENIVSNVLKIQDINGSPKTCGILKPYCSEVIRIVYNTCFNCNVQSLLVLEDIDYKKNKFDDHQICARFGIEGNITDLQFQSIADVGSHQNIADKNNISTNKQNPSNSYLTSESDLDSRNTSNVNLIELNNSLSSDNTSKALFSENYSNIKVYNSNSPAISVPPSVASMDFQPDLESRNSIDSTFQKKNYEITRFKSRNGKNAIINLDPYTPTSDSNSVAQLQSGQVTPSEHRNSTDQYFILKEPIDTHDKLEQGLRSSVVSRSSTIHKRLVNSSSQSVSENMNHNKGRKQRGRDKKHQHIVDELILKPGSTKGIYMLILHSPQNYNSHQDPGLLNNHNFTIESDYTNYINGLAQGQHYTLSIPCVMQSCSSIISAAPLTVDTGPISVGSVSKAYVKIENKSDIEAEFRCSVDSKIVNCNKLPMNIPPRESIQLSIDIYPRRINPRYRKQINIVNLKNKNQPDLIINIKSEHIDPGLMSYHNLFYKTCVDKNVQNFIDLGKIPINSPVLRVIKVENLCNEPIEIEILPEDPEIIKVLSLCGNSGLNLDIPFNNKPEEACAEIDKNHYLSLLALENLLSNTKADGNTSYHPSLGATEHALKLIDLLKEAVIHGNRETFKEFISEANSTLQYNELKLQNRNSINQPNKNIFNSEIFTDRSDTQSKRSPNPNDNSFIITQPNSTSKVQNSILPKKTFLNDFKSTLTRTATRSQSFSQGFNKLNNCFLKNDLIEKCDKDNFVLKNKLIDELASKESIASTNTATNQLAGIKSSNIIFQKNTHFDNNLNSALYNTKDQNVFFLDRKHACLIPSAFEYRKSLANYIRKGYSLAYSINLESDNRLVSTSFNTLLHTSAKNTSRYNNNSIDKLSSYLTNQVEPILEGSNDNNNNFTGEKNISQALSSKMDITLDLNKVSTVFPEFDVDSNNYRNLKNYSISDQKSEKIKYEHTDKKNDIPDHNKQESNMVPTHSLNSSNILESLNKYSSVNLKAYLVALQLLKTVIFGISKVIHSNFISGKEENDYARNQLDLRKYLDILQKSNFLTGVKKLTLPAKAQRPIFVLFSANREFMSENDKTFKQFDTSLYFRISKYPKQQVEARRLKAVLKETPIENFTELPLCRYFIQTELCSSRLEIQMKSINMGVVKKNETAKKYILIRNPNPIPLLYAIRKTGSIASGDIIFEDYRYGVVRGYDEKKLYFIFKPRLSGNYSEKIFVTNVVDLEQSQVVTLKAVVTKPSNFYVNNLTLDFGVAEIKQNSTASLKPRLLAIKNTSQITRIFIIKPKSNFVGNIDSAPEDTKAIVLESDFGRDQQFKHNNNGNITSQISKDSDIIAKPKIFDSANNIESSALLEKRFVNLAGNNLKSKISVEDLLDTNVANLEQDAVKDQKEPILLESDIFKKKEDKNSYILGVNFLPHEYLVNSTISHNSPNGSGHQYGKENSQRSIFEGSQLTQDVSLMHLSREDLEVIESLEQKIKIATRKNRPDKVEKYKKKINLLKFGSTPQSSTSQCFENSKEISEKTTSENIETTLPQTLTGTQATLENNVDNLEFFSSLDQDTANDVKKGNTSILPYAESGVCSIKEPIFTLTAAQSIENNSSSHKQPSNITSYKIQEDGSVIATILAGQLVTVPVSVKILAKTISIETEIVCLTSKDSKMKTNMFNPEPLEYDVKIANEEDIKPSNMNNQEIQTNVAKDFSLEGLYSSSSNNNNKINTYLSSQIQNQDTKLEQYRVLMRELVIYEQKDQDEVKIVQLIAHINE</sequence>
<feature type="compositionally biased region" description="Polar residues" evidence="1">
    <location>
        <begin position="647"/>
        <end position="660"/>
    </location>
</feature>
<protein>
    <submittedName>
        <fullName evidence="2">Uncharacterized protein</fullName>
    </submittedName>
</protein>
<dbReference type="PANTHER" id="PTHR39211:SF1">
    <property type="entry name" value="ABNORMAL SPINDLE-LIKE MICROCEPHALY-ASSOCIATED PROTEIN ASH DOMAIN-CONTAINING PROTEIN"/>
    <property type="match status" value="1"/>
</dbReference>
<dbReference type="InterPro" id="IPR013783">
    <property type="entry name" value="Ig-like_fold"/>
</dbReference>
<evidence type="ECO:0000313" key="3">
    <source>
        <dbReference type="Proteomes" id="UP000245383"/>
    </source>
</evidence>
<dbReference type="Proteomes" id="UP000245383">
    <property type="component" value="Unassembled WGS sequence"/>
</dbReference>
<proteinExistence type="predicted"/>
<reference evidence="2 3" key="1">
    <citation type="journal article" date="2018" name="MBio">
        <title>Comparative Genomics Reveals the Core Gene Toolbox for the Fungus-Insect Symbiosis.</title>
        <authorList>
            <person name="Wang Y."/>
            <person name="Stata M."/>
            <person name="Wang W."/>
            <person name="Stajich J.E."/>
            <person name="White M.M."/>
            <person name="Moncalvo J.M."/>
        </authorList>
    </citation>
    <scope>NUCLEOTIDE SEQUENCE [LARGE SCALE GENOMIC DNA]</scope>
    <source>
        <strain evidence="2 3">SWE-8-4</strain>
    </source>
</reference>
<dbReference type="Gene3D" id="2.60.40.10">
    <property type="entry name" value="Immunoglobulins"/>
    <property type="match status" value="2"/>
</dbReference>
<dbReference type="EMBL" id="MBFR01000100">
    <property type="protein sequence ID" value="PVU94145.1"/>
    <property type="molecule type" value="Genomic_DNA"/>
</dbReference>